<dbReference type="Proteomes" id="UP000503440">
    <property type="component" value="Plasmid pB18-1"/>
</dbReference>
<dbReference type="PANTHER" id="PTHR24221">
    <property type="entry name" value="ATP-BINDING CASSETTE SUB-FAMILY B"/>
    <property type="match status" value="1"/>
</dbReference>
<sequence>MISQNHELINIRKAFIEILVNLWKISKIYIVIIVFSIVASSMLLVLGPYIFSNIIDSYNGSEESLIVKNIFIGFLLYSILIGLSLIFKNTINYLSIVISQNVNYIAATSFFKNIIKKRSIFFIKHNPTEIQAIQNQGSQAVDILVQLMLMMIIPGIVQIVFSTALLGSKIDSIIVLTVSIYGLFFITFSYYSNKWTSKYLNNTVQEGQKNAQLVGNSIAMIEVLQLFNSTKWINNKFESRSKLILDNWKHFALNRVKYTLLFGLALTLQFIITFYILIPKLDNGEISIGDIVLFNTLLLQLNYPFEMIGISIERIIQSYNEFKPFSKMWNEDNKVSKENVVKNSNSSELDINNPDLNKLEFKNVSYKYGNGRGISNLSFSTQKGSITFLSGKSGSGKSTIFKLVLKQISPQSGNIFINNINLNTIKDEFWYSNIGVVPQEIMLLNDSIEANIVLGREYDYEKLVIAAKKASIFNKINELPEKFKTNIGERGLTLSGGERQRISIARALYESPLFLLLDEASSSLDEDTEADIMDNLRKISNETNIIAITHNLNLINSQDNVVKLN</sequence>
<evidence type="ECO:0000256" key="1">
    <source>
        <dbReference type="ARBA" id="ARBA00004651"/>
    </source>
</evidence>
<comment type="subcellular location">
    <subcellularLocation>
        <location evidence="1">Cell membrane</location>
        <topology evidence="1">Multi-pass membrane protein</topology>
    </subcellularLocation>
</comment>
<dbReference type="GO" id="GO:0005524">
    <property type="term" value="F:ATP binding"/>
    <property type="evidence" value="ECO:0007669"/>
    <property type="project" value="UniProtKB-KW"/>
</dbReference>
<geneLocation type="plasmid" evidence="11">
    <name>pb18-1</name>
</geneLocation>
<dbReference type="PROSITE" id="PS50929">
    <property type="entry name" value="ABC_TM1F"/>
    <property type="match status" value="1"/>
</dbReference>
<accession>A0A6C0Y6M7</accession>
<reference evidence="10 11" key="1">
    <citation type="submission" date="2019-09" db="EMBL/GenBank/DDBJ databases">
        <title>Non-baumannii Acinetobacter spp. carrying blaNDM-1 isolated in China.</title>
        <authorList>
            <person name="Cui C."/>
            <person name="Chen C."/>
            <person name="Sun J."/>
            <person name="Liu Y."/>
        </authorList>
    </citation>
    <scope>NUCLEOTIDE SEQUENCE [LARGE SCALE GENOMIC DNA]</scope>
    <source>
        <strain evidence="10 11">B18</strain>
        <plasmid evidence="11">pb18-1</plasmid>
    </source>
</reference>
<dbReference type="AlphaFoldDB" id="A0A6C0Y6M7"/>
<keyword evidence="3" id="KW-0547">Nucleotide-binding</keyword>
<keyword evidence="6 7" id="KW-0472">Membrane</keyword>
<dbReference type="PROSITE" id="PS00211">
    <property type="entry name" value="ABC_TRANSPORTER_1"/>
    <property type="match status" value="1"/>
</dbReference>
<dbReference type="InterPro" id="IPR011527">
    <property type="entry name" value="ABC1_TM_dom"/>
</dbReference>
<dbReference type="InterPro" id="IPR017871">
    <property type="entry name" value="ABC_transporter-like_CS"/>
</dbReference>
<dbReference type="InterPro" id="IPR027417">
    <property type="entry name" value="P-loop_NTPase"/>
</dbReference>
<dbReference type="Pfam" id="PF00664">
    <property type="entry name" value="ABC_membrane"/>
    <property type="match status" value="1"/>
</dbReference>
<feature type="transmembrane region" description="Helical" evidence="7">
    <location>
        <begin position="143"/>
        <end position="166"/>
    </location>
</feature>
<protein>
    <submittedName>
        <fullName evidence="10">ABC transporter ATP-binding protein</fullName>
    </submittedName>
</protein>
<dbReference type="InterPro" id="IPR036640">
    <property type="entry name" value="ABC1_TM_sf"/>
</dbReference>
<keyword evidence="10" id="KW-0614">Plasmid</keyword>
<evidence type="ECO:0000256" key="5">
    <source>
        <dbReference type="ARBA" id="ARBA00022989"/>
    </source>
</evidence>
<dbReference type="GO" id="GO:0005886">
    <property type="term" value="C:plasma membrane"/>
    <property type="evidence" value="ECO:0007669"/>
    <property type="project" value="UniProtKB-SubCell"/>
</dbReference>
<evidence type="ECO:0000256" key="3">
    <source>
        <dbReference type="ARBA" id="ARBA00022741"/>
    </source>
</evidence>
<keyword evidence="4 10" id="KW-0067">ATP-binding</keyword>
<dbReference type="SMART" id="SM00382">
    <property type="entry name" value="AAA"/>
    <property type="match status" value="1"/>
</dbReference>
<dbReference type="InterPro" id="IPR039421">
    <property type="entry name" value="Type_1_exporter"/>
</dbReference>
<dbReference type="InterPro" id="IPR003593">
    <property type="entry name" value="AAA+_ATPase"/>
</dbReference>
<organism evidence="10 11">
    <name type="scientific">Acinetobacter indicus</name>
    <dbReference type="NCBI Taxonomy" id="756892"/>
    <lineage>
        <taxon>Bacteria</taxon>
        <taxon>Pseudomonadati</taxon>
        <taxon>Pseudomonadota</taxon>
        <taxon>Gammaproteobacteria</taxon>
        <taxon>Moraxellales</taxon>
        <taxon>Moraxellaceae</taxon>
        <taxon>Acinetobacter</taxon>
    </lineage>
</organism>
<feature type="domain" description="ABC transporter" evidence="8">
    <location>
        <begin position="359"/>
        <end position="565"/>
    </location>
</feature>
<evidence type="ECO:0000313" key="10">
    <source>
        <dbReference type="EMBL" id="QIC71753.1"/>
    </source>
</evidence>
<feature type="domain" description="ABC transmembrane type-1" evidence="9">
    <location>
        <begin position="31"/>
        <end position="317"/>
    </location>
</feature>
<evidence type="ECO:0000256" key="7">
    <source>
        <dbReference type="SAM" id="Phobius"/>
    </source>
</evidence>
<dbReference type="RefSeq" id="WP_163146412.1">
    <property type="nucleotide sequence ID" value="NZ_CP044456.1"/>
</dbReference>
<name>A0A6C0Y6M7_9GAMM</name>
<dbReference type="SUPFAM" id="SSF90123">
    <property type="entry name" value="ABC transporter transmembrane region"/>
    <property type="match status" value="1"/>
</dbReference>
<dbReference type="PROSITE" id="PS50893">
    <property type="entry name" value="ABC_TRANSPORTER_2"/>
    <property type="match status" value="1"/>
</dbReference>
<dbReference type="SUPFAM" id="SSF52540">
    <property type="entry name" value="P-loop containing nucleoside triphosphate hydrolases"/>
    <property type="match status" value="1"/>
</dbReference>
<evidence type="ECO:0000313" key="11">
    <source>
        <dbReference type="Proteomes" id="UP000503440"/>
    </source>
</evidence>
<feature type="transmembrane region" description="Helical" evidence="7">
    <location>
        <begin position="28"/>
        <end position="50"/>
    </location>
</feature>
<evidence type="ECO:0000256" key="2">
    <source>
        <dbReference type="ARBA" id="ARBA00022692"/>
    </source>
</evidence>
<dbReference type="EMBL" id="CP044456">
    <property type="protein sequence ID" value="QIC71753.1"/>
    <property type="molecule type" value="Genomic_DNA"/>
</dbReference>
<gene>
    <name evidence="10" type="ORF">FSC09_15285</name>
</gene>
<feature type="transmembrane region" description="Helical" evidence="7">
    <location>
        <begin position="70"/>
        <end position="87"/>
    </location>
</feature>
<keyword evidence="2 7" id="KW-0812">Transmembrane</keyword>
<dbReference type="InterPro" id="IPR003439">
    <property type="entry name" value="ABC_transporter-like_ATP-bd"/>
</dbReference>
<dbReference type="PANTHER" id="PTHR24221:SF654">
    <property type="entry name" value="ATP-BINDING CASSETTE SUB-FAMILY B MEMBER 6"/>
    <property type="match status" value="1"/>
</dbReference>
<feature type="transmembrane region" description="Helical" evidence="7">
    <location>
        <begin position="258"/>
        <end position="278"/>
    </location>
</feature>
<evidence type="ECO:0000259" key="9">
    <source>
        <dbReference type="PROSITE" id="PS50929"/>
    </source>
</evidence>
<keyword evidence="5 7" id="KW-1133">Transmembrane helix</keyword>
<feature type="transmembrane region" description="Helical" evidence="7">
    <location>
        <begin position="172"/>
        <end position="191"/>
    </location>
</feature>
<dbReference type="GO" id="GO:0140359">
    <property type="term" value="F:ABC-type transporter activity"/>
    <property type="evidence" value="ECO:0007669"/>
    <property type="project" value="InterPro"/>
</dbReference>
<evidence type="ECO:0000256" key="4">
    <source>
        <dbReference type="ARBA" id="ARBA00022840"/>
    </source>
</evidence>
<proteinExistence type="predicted"/>
<dbReference type="Gene3D" id="1.20.1560.10">
    <property type="entry name" value="ABC transporter type 1, transmembrane domain"/>
    <property type="match status" value="1"/>
</dbReference>
<evidence type="ECO:0000256" key="6">
    <source>
        <dbReference type="ARBA" id="ARBA00023136"/>
    </source>
</evidence>
<dbReference type="Gene3D" id="3.40.50.300">
    <property type="entry name" value="P-loop containing nucleotide triphosphate hydrolases"/>
    <property type="match status" value="1"/>
</dbReference>
<evidence type="ECO:0000259" key="8">
    <source>
        <dbReference type="PROSITE" id="PS50893"/>
    </source>
</evidence>
<dbReference type="GO" id="GO:0016887">
    <property type="term" value="F:ATP hydrolysis activity"/>
    <property type="evidence" value="ECO:0007669"/>
    <property type="project" value="InterPro"/>
</dbReference>
<dbReference type="Pfam" id="PF00005">
    <property type="entry name" value="ABC_tran"/>
    <property type="match status" value="1"/>
</dbReference>